<name>A0A834I417_RHYFE</name>
<reference evidence="6" key="1">
    <citation type="submission" date="2020-08" db="EMBL/GenBank/DDBJ databases">
        <title>Genome sequencing and assembly of the red palm weevil Rhynchophorus ferrugineus.</title>
        <authorList>
            <person name="Dias G.B."/>
            <person name="Bergman C.M."/>
            <person name="Manee M."/>
        </authorList>
    </citation>
    <scope>NUCLEOTIDE SEQUENCE</scope>
    <source>
        <strain evidence="6">AA-2017</strain>
        <tissue evidence="6">Whole larva</tissue>
    </source>
</reference>
<evidence type="ECO:0000259" key="5">
    <source>
        <dbReference type="PROSITE" id="PS50089"/>
    </source>
</evidence>
<dbReference type="PROSITE" id="PS50089">
    <property type="entry name" value="ZF_RING_2"/>
    <property type="match status" value="1"/>
</dbReference>
<dbReference type="CDD" id="cd16454">
    <property type="entry name" value="RING-H2_PA-TM-RING"/>
    <property type="match status" value="1"/>
</dbReference>
<evidence type="ECO:0000256" key="3">
    <source>
        <dbReference type="ARBA" id="ARBA00022833"/>
    </source>
</evidence>
<dbReference type="PANTHER" id="PTHR45931:SF3">
    <property type="entry name" value="RING ZINC FINGER-CONTAINING PROTEIN"/>
    <property type="match status" value="1"/>
</dbReference>
<keyword evidence="2 4" id="KW-0863">Zinc-finger</keyword>
<feature type="domain" description="RING-type" evidence="5">
    <location>
        <begin position="101"/>
        <end position="142"/>
    </location>
</feature>
<dbReference type="Proteomes" id="UP000625711">
    <property type="component" value="Unassembled WGS sequence"/>
</dbReference>
<dbReference type="SMART" id="SM00184">
    <property type="entry name" value="RING"/>
    <property type="match status" value="1"/>
</dbReference>
<evidence type="ECO:0000256" key="2">
    <source>
        <dbReference type="ARBA" id="ARBA00022771"/>
    </source>
</evidence>
<evidence type="ECO:0000256" key="4">
    <source>
        <dbReference type="PROSITE-ProRule" id="PRU00175"/>
    </source>
</evidence>
<dbReference type="InterPro" id="IPR001841">
    <property type="entry name" value="Znf_RING"/>
</dbReference>
<keyword evidence="7" id="KW-1185">Reference proteome</keyword>
<dbReference type="GO" id="GO:0005634">
    <property type="term" value="C:nucleus"/>
    <property type="evidence" value="ECO:0007669"/>
    <property type="project" value="TreeGrafter"/>
</dbReference>
<sequence length="157" mass="17850">MEGTQASGRISRLLHPGVSPALLNDDTLHVLSEWSGIEYEVFSVLANAESFDGNNFLQDMSVDYMELLEDDEAFDLVLRDELDSLETLLFDKNSSDGQMSCVICLEDFREHETIKKLPCNHTFHINCIDHWLKINGTCPLCRSDINLWLMGRQQPDG</sequence>
<keyword evidence="3" id="KW-0862">Zinc</keyword>
<dbReference type="OrthoDB" id="6765433at2759"/>
<dbReference type="AlphaFoldDB" id="A0A834I417"/>
<dbReference type="InterPro" id="IPR051834">
    <property type="entry name" value="RING_finger_E3_ligase"/>
</dbReference>
<evidence type="ECO:0000313" key="6">
    <source>
        <dbReference type="EMBL" id="KAF7274025.1"/>
    </source>
</evidence>
<proteinExistence type="predicted"/>
<dbReference type="GO" id="GO:0006511">
    <property type="term" value="P:ubiquitin-dependent protein catabolic process"/>
    <property type="evidence" value="ECO:0007669"/>
    <property type="project" value="TreeGrafter"/>
</dbReference>
<organism evidence="6 7">
    <name type="scientific">Rhynchophorus ferrugineus</name>
    <name type="common">Red palm weevil</name>
    <name type="synonym">Curculio ferrugineus</name>
    <dbReference type="NCBI Taxonomy" id="354439"/>
    <lineage>
        <taxon>Eukaryota</taxon>
        <taxon>Metazoa</taxon>
        <taxon>Ecdysozoa</taxon>
        <taxon>Arthropoda</taxon>
        <taxon>Hexapoda</taxon>
        <taxon>Insecta</taxon>
        <taxon>Pterygota</taxon>
        <taxon>Neoptera</taxon>
        <taxon>Endopterygota</taxon>
        <taxon>Coleoptera</taxon>
        <taxon>Polyphaga</taxon>
        <taxon>Cucujiformia</taxon>
        <taxon>Curculionidae</taxon>
        <taxon>Dryophthorinae</taxon>
        <taxon>Rhynchophorus</taxon>
    </lineage>
</organism>
<gene>
    <name evidence="6" type="ORF">GWI33_013289</name>
</gene>
<dbReference type="Pfam" id="PF13639">
    <property type="entry name" value="zf-RING_2"/>
    <property type="match status" value="1"/>
</dbReference>
<keyword evidence="1" id="KW-0479">Metal-binding</keyword>
<dbReference type="GO" id="GO:0008270">
    <property type="term" value="F:zinc ion binding"/>
    <property type="evidence" value="ECO:0007669"/>
    <property type="project" value="UniProtKB-KW"/>
</dbReference>
<dbReference type="GO" id="GO:0061630">
    <property type="term" value="F:ubiquitin protein ligase activity"/>
    <property type="evidence" value="ECO:0007669"/>
    <property type="project" value="TreeGrafter"/>
</dbReference>
<protein>
    <recommendedName>
        <fullName evidence="5">RING-type domain-containing protein</fullName>
    </recommendedName>
</protein>
<dbReference type="PANTHER" id="PTHR45931">
    <property type="entry name" value="SI:CH211-59O9.10"/>
    <property type="match status" value="1"/>
</dbReference>
<dbReference type="SUPFAM" id="SSF57850">
    <property type="entry name" value="RING/U-box"/>
    <property type="match status" value="1"/>
</dbReference>
<dbReference type="EMBL" id="JAACXV010013135">
    <property type="protein sequence ID" value="KAF7274025.1"/>
    <property type="molecule type" value="Genomic_DNA"/>
</dbReference>
<comment type="caution">
    <text evidence="6">The sequence shown here is derived from an EMBL/GenBank/DDBJ whole genome shotgun (WGS) entry which is preliminary data.</text>
</comment>
<dbReference type="Gene3D" id="3.30.40.10">
    <property type="entry name" value="Zinc/RING finger domain, C3HC4 (zinc finger)"/>
    <property type="match status" value="1"/>
</dbReference>
<evidence type="ECO:0000313" key="7">
    <source>
        <dbReference type="Proteomes" id="UP000625711"/>
    </source>
</evidence>
<evidence type="ECO:0000256" key="1">
    <source>
        <dbReference type="ARBA" id="ARBA00022723"/>
    </source>
</evidence>
<dbReference type="InterPro" id="IPR013083">
    <property type="entry name" value="Znf_RING/FYVE/PHD"/>
</dbReference>
<accession>A0A834I417</accession>